<dbReference type="Gene3D" id="2.60.120.260">
    <property type="entry name" value="Galactose-binding domain-like"/>
    <property type="match status" value="1"/>
</dbReference>
<dbReference type="Proteomes" id="UP000315017">
    <property type="component" value="Chromosome"/>
</dbReference>
<keyword evidence="1" id="KW-0732">Signal</keyword>
<dbReference type="InterPro" id="IPR008979">
    <property type="entry name" value="Galactose-bd-like_sf"/>
</dbReference>
<dbReference type="GO" id="GO:0004553">
    <property type="term" value="F:hydrolase activity, hydrolyzing O-glycosyl compounds"/>
    <property type="evidence" value="ECO:0007669"/>
    <property type="project" value="InterPro"/>
</dbReference>
<evidence type="ECO:0000256" key="1">
    <source>
        <dbReference type="SAM" id="SignalP"/>
    </source>
</evidence>
<dbReference type="PANTHER" id="PTHR47406">
    <property type="entry name" value="COAGULATION FACTOR 5/8 TYPE, C-TERMINAL"/>
    <property type="match status" value="1"/>
</dbReference>
<sequence precursor="true">MHNYMKPLLTIFLAALMLATADAGNPDAEARVEPKLATMRGLTKDRKWSELIAQFKNEDIAAWKDVPDRSAEAAALRGKAYIAIKDGVSAEKDLKLAVERTPKSGERWHELGDLYRGLLANEALALAAYDKAFAYSGKSLGWLPISATINQASVLLKQGKPQEARKIMERYDSSDLVQIAPVWGDKMRTLNEAIEEKLGSSRLVIADKGRSDYQIVQPDSYPTPAIAADMQQVARLLQTAFKANGAELTVVAEAARDKTKPAIYLGATAFARSHGVECKGWSFVHKTVGRDLIIAGCDEPAPGRGPNTSKGPGFNRIGSAKAVTDFLQKYVGTRFLFPEQGGFLPLSNVSKVNLLTTPTIEYLPTSRIAVPPDLDVKKTPSLDFDITWPPTVSFYHLAQNRFPTIDATFGGHTWHRAVPSTEADFAAHPERFALLGGKRTMTGSEAQIQFCISNPEVQELLYQDLEKHFKQGFQIVDLGQPDGFRGCECEACTKLYGTGSDWSEKVWILHRNLAERAHKAFPDRTVALVVYAITEKLPKTFNQFPPNVRLAMSGTRDHELATWRNFGAPQGFSTYLYYWCPNMMPRYFPMRTPLYVENAAKRLMAAQVHSIARDGNGGIAYGLEGPTYYTMGRMFDGPGTHTAKDLVIEYVSAAFGKAAPAIMGFYDQLYNSLEIYARYMATREDGWAFKDMYGRGHKHLSSPESIIAFLYPVELIQGMEKQLALAEKAELSPKAQTRLALVRAEFEYLKGVVNAVHLYNAYQISPDAASLDRLLSAIDARRSAVDQLFAKGNGLKGWPFTLFPPSGHSADTLKLKHDGYQEPYKSSFLNWDTAAKRNAPLPNAKRMIAGLTKDTLTLDAPQWDKIPPQLLASSSTTTNVRAMYDDTRLYLRFDCEVPPDATAEAIEKERVEAYLMPASGSRVTFKFSAGLKQASRTQAARGLIEDLMNLGYDKFDPLWKAEWTHAAMHDAKANRLTVMMTIPLRSIPPAAVKSDQNWFVNFQRVSPAGTSAWSLIPGAAGIEDPRSNGELSFNSDGTATANHPLKAEREKIYRETFETPAEWKEQIAKGPTLALNGWKFRADPTEVGTKDEWFKPANNLESDWLPIQVPTFWEETEAIGKLLGDGWYRVTFNMPAASQGKTLQLMFAGVDEQAWVYLNGKLIGEHSEKSEKKAYTALYDEPFIVEVPANQLQAKSPNVLHVRVHNRAGAGGIWRPVHVIETLSSNGSK</sequence>
<dbReference type="Gene3D" id="2.60.40.1190">
    <property type="match status" value="1"/>
</dbReference>
<dbReference type="OrthoDB" id="5136785at2"/>
<dbReference type="SUPFAM" id="SSF49344">
    <property type="entry name" value="CBD9-like"/>
    <property type="match status" value="1"/>
</dbReference>
<feature type="signal peptide" evidence="1">
    <location>
        <begin position="1"/>
        <end position="23"/>
    </location>
</feature>
<dbReference type="Gene3D" id="1.25.40.10">
    <property type="entry name" value="Tetratricopeptide repeat domain"/>
    <property type="match status" value="1"/>
</dbReference>
<dbReference type="KEGG" id="aagg:ETAA8_00400"/>
<dbReference type="InterPro" id="IPR011990">
    <property type="entry name" value="TPR-like_helical_dom_sf"/>
</dbReference>
<proteinExistence type="predicted"/>
<organism evidence="2 3">
    <name type="scientific">Anatilimnocola aggregata</name>
    <dbReference type="NCBI Taxonomy" id="2528021"/>
    <lineage>
        <taxon>Bacteria</taxon>
        <taxon>Pseudomonadati</taxon>
        <taxon>Planctomycetota</taxon>
        <taxon>Planctomycetia</taxon>
        <taxon>Pirellulales</taxon>
        <taxon>Pirellulaceae</taxon>
        <taxon>Anatilimnocola</taxon>
    </lineage>
</organism>
<dbReference type="Pfam" id="PF16126">
    <property type="entry name" value="DUF4838"/>
    <property type="match status" value="1"/>
</dbReference>
<feature type="chain" id="PRO_5022178784" evidence="1">
    <location>
        <begin position="24"/>
        <end position="1229"/>
    </location>
</feature>
<dbReference type="SUPFAM" id="SSF48452">
    <property type="entry name" value="TPR-like"/>
    <property type="match status" value="1"/>
</dbReference>
<dbReference type="AlphaFoldDB" id="A0A517Y402"/>
<gene>
    <name evidence="2" type="ORF">ETAA8_00400</name>
</gene>
<evidence type="ECO:0000313" key="3">
    <source>
        <dbReference type="Proteomes" id="UP000315017"/>
    </source>
</evidence>
<evidence type="ECO:0000313" key="2">
    <source>
        <dbReference type="EMBL" id="QDU24979.1"/>
    </source>
</evidence>
<dbReference type="SUPFAM" id="SSF49785">
    <property type="entry name" value="Galactose-binding domain-like"/>
    <property type="match status" value="1"/>
</dbReference>
<dbReference type="InterPro" id="IPR032287">
    <property type="entry name" value="DUF4838"/>
</dbReference>
<reference evidence="2 3" key="1">
    <citation type="submission" date="2019-02" db="EMBL/GenBank/DDBJ databases">
        <title>Deep-cultivation of Planctomycetes and their phenomic and genomic characterization uncovers novel biology.</title>
        <authorList>
            <person name="Wiegand S."/>
            <person name="Jogler M."/>
            <person name="Boedeker C."/>
            <person name="Pinto D."/>
            <person name="Vollmers J."/>
            <person name="Rivas-Marin E."/>
            <person name="Kohn T."/>
            <person name="Peeters S.H."/>
            <person name="Heuer A."/>
            <person name="Rast P."/>
            <person name="Oberbeckmann S."/>
            <person name="Bunk B."/>
            <person name="Jeske O."/>
            <person name="Meyerdierks A."/>
            <person name="Storesund J.E."/>
            <person name="Kallscheuer N."/>
            <person name="Luecker S."/>
            <person name="Lage O.M."/>
            <person name="Pohl T."/>
            <person name="Merkel B.J."/>
            <person name="Hornburger P."/>
            <person name="Mueller R.-W."/>
            <person name="Bruemmer F."/>
            <person name="Labrenz M."/>
            <person name="Spormann A.M."/>
            <person name="Op den Camp H."/>
            <person name="Overmann J."/>
            <person name="Amann R."/>
            <person name="Jetten M.S.M."/>
            <person name="Mascher T."/>
            <person name="Medema M.H."/>
            <person name="Devos D.P."/>
            <person name="Kaster A.-K."/>
            <person name="Ovreas L."/>
            <person name="Rohde M."/>
            <person name="Galperin M.Y."/>
            <person name="Jogler C."/>
        </authorList>
    </citation>
    <scope>NUCLEOTIDE SEQUENCE [LARGE SCALE GENOMIC DNA]</scope>
    <source>
        <strain evidence="2 3">ETA_A8</strain>
    </source>
</reference>
<dbReference type="PANTHER" id="PTHR47406:SF2">
    <property type="entry name" value="ALPHA GLUCURONIDASE N-TERMINAL DOMAIN-CONTAINING PROTEIN"/>
    <property type="match status" value="1"/>
</dbReference>
<protein>
    <submittedName>
        <fullName evidence="2">Beta-D-glucuronidase</fullName>
    </submittedName>
</protein>
<keyword evidence="3" id="KW-1185">Reference proteome</keyword>
<accession>A0A517Y402</accession>
<dbReference type="EMBL" id="CP036274">
    <property type="protein sequence ID" value="QDU24979.1"/>
    <property type="molecule type" value="Genomic_DNA"/>
</dbReference>
<dbReference type="GO" id="GO:0005975">
    <property type="term" value="P:carbohydrate metabolic process"/>
    <property type="evidence" value="ECO:0007669"/>
    <property type="project" value="InterPro"/>
</dbReference>
<name>A0A517Y402_9BACT</name>